<protein>
    <submittedName>
        <fullName evidence="4">Bacterioferritin</fullName>
    </submittedName>
</protein>
<keyword evidence="2" id="KW-0408">Iron</keyword>
<reference evidence="4" key="2">
    <citation type="journal article" date="2022" name="Microbiol. Resour. Announc.">
        <title>Metagenome Sequencing to Explore Phylogenomics of Terrestrial Cyanobacteria.</title>
        <authorList>
            <person name="Ward R.D."/>
            <person name="Stajich J.E."/>
            <person name="Johansen J.R."/>
            <person name="Huntemann M."/>
            <person name="Clum A."/>
            <person name="Foster B."/>
            <person name="Foster B."/>
            <person name="Roux S."/>
            <person name="Palaniappan K."/>
            <person name="Varghese N."/>
            <person name="Mukherjee S."/>
            <person name="Reddy T.B.K."/>
            <person name="Daum C."/>
            <person name="Copeland A."/>
            <person name="Chen I.A."/>
            <person name="Ivanova N.N."/>
            <person name="Kyrpides N.C."/>
            <person name="Shapiro N."/>
            <person name="Eloe-Fadrosh E.A."/>
            <person name="Pietrasiak N."/>
        </authorList>
    </citation>
    <scope>NUCLEOTIDE SEQUENCE</scope>
    <source>
        <strain evidence="4">UHER 2000/2452</strain>
    </source>
</reference>
<keyword evidence="1" id="KW-0409">Iron storage</keyword>
<dbReference type="CDD" id="cd00657">
    <property type="entry name" value="Ferritin_like"/>
    <property type="match status" value="1"/>
</dbReference>
<dbReference type="AlphaFoldDB" id="A0A951Q8J0"/>
<dbReference type="GO" id="GO:0004322">
    <property type="term" value="F:ferroxidase activity"/>
    <property type="evidence" value="ECO:0007669"/>
    <property type="project" value="TreeGrafter"/>
</dbReference>
<dbReference type="EMBL" id="JAHHHD010000001">
    <property type="protein sequence ID" value="MBW4657255.1"/>
    <property type="molecule type" value="Genomic_DNA"/>
</dbReference>
<accession>A0A951Q8J0</accession>
<name>A0A951Q8J0_9CYAN</name>
<reference evidence="4" key="1">
    <citation type="submission" date="2021-05" db="EMBL/GenBank/DDBJ databases">
        <authorList>
            <person name="Pietrasiak N."/>
            <person name="Ward R."/>
            <person name="Stajich J.E."/>
            <person name="Kurbessoian T."/>
        </authorList>
    </citation>
    <scope>NUCLEOTIDE SEQUENCE</scope>
    <source>
        <strain evidence="4">UHER 2000/2452</strain>
    </source>
</reference>
<dbReference type="Gene3D" id="1.20.1260.10">
    <property type="match status" value="1"/>
</dbReference>
<dbReference type="SUPFAM" id="SSF47240">
    <property type="entry name" value="Ferritin-like"/>
    <property type="match status" value="1"/>
</dbReference>
<sequence>MKELDTAKTIHLLNAIMEAELSGVVRYTHYSLMVTGPNRIPIVQFLKAQASESLLHAQQAGEILTGLDGHPTLSILPIEETDKHTVYDLLLESLNHEKAALNLYKNLLDVVTDASVYLEEFARGMIGQEELHGMELKKMLRDFDPKVSKAIS</sequence>
<dbReference type="Pfam" id="PF00210">
    <property type="entry name" value="Ferritin"/>
    <property type="match status" value="1"/>
</dbReference>
<dbReference type="InterPro" id="IPR012347">
    <property type="entry name" value="Ferritin-like"/>
</dbReference>
<dbReference type="InterPro" id="IPR008331">
    <property type="entry name" value="Ferritin_DPS_dom"/>
</dbReference>
<dbReference type="GO" id="GO:0006879">
    <property type="term" value="P:intracellular iron ion homeostasis"/>
    <property type="evidence" value="ECO:0007669"/>
    <property type="project" value="UniProtKB-KW"/>
</dbReference>
<comment type="caution">
    <text evidence="4">The sequence shown here is derived from an EMBL/GenBank/DDBJ whole genome shotgun (WGS) entry which is preliminary data.</text>
</comment>
<evidence type="ECO:0000313" key="5">
    <source>
        <dbReference type="Proteomes" id="UP000757435"/>
    </source>
</evidence>
<proteinExistence type="predicted"/>
<evidence type="ECO:0000256" key="2">
    <source>
        <dbReference type="ARBA" id="ARBA00023004"/>
    </source>
</evidence>
<dbReference type="PANTHER" id="PTHR30295">
    <property type="entry name" value="BACTERIOFERRITIN"/>
    <property type="match status" value="1"/>
</dbReference>
<dbReference type="Proteomes" id="UP000757435">
    <property type="component" value="Unassembled WGS sequence"/>
</dbReference>
<dbReference type="GO" id="GO:0005829">
    <property type="term" value="C:cytosol"/>
    <property type="evidence" value="ECO:0007669"/>
    <property type="project" value="TreeGrafter"/>
</dbReference>
<feature type="domain" description="Ferritin/DPS" evidence="3">
    <location>
        <begin position="11"/>
        <end position="143"/>
    </location>
</feature>
<evidence type="ECO:0000259" key="3">
    <source>
        <dbReference type="Pfam" id="PF00210"/>
    </source>
</evidence>
<dbReference type="GO" id="GO:0020037">
    <property type="term" value="F:heme binding"/>
    <property type="evidence" value="ECO:0007669"/>
    <property type="project" value="TreeGrafter"/>
</dbReference>
<dbReference type="PANTHER" id="PTHR30295:SF1">
    <property type="entry name" value="DNA PROTECTION DURING STARVATION PROTEIN"/>
    <property type="match status" value="1"/>
</dbReference>
<dbReference type="GO" id="GO:0008199">
    <property type="term" value="F:ferric iron binding"/>
    <property type="evidence" value="ECO:0007669"/>
    <property type="project" value="InterPro"/>
</dbReference>
<evidence type="ECO:0000313" key="4">
    <source>
        <dbReference type="EMBL" id="MBW4657255.1"/>
    </source>
</evidence>
<gene>
    <name evidence="4" type="ORF">KME15_01145</name>
</gene>
<dbReference type="InterPro" id="IPR009078">
    <property type="entry name" value="Ferritin-like_SF"/>
</dbReference>
<evidence type="ECO:0000256" key="1">
    <source>
        <dbReference type="ARBA" id="ARBA00022434"/>
    </source>
</evidence>
<organism evidence="4 5">
    <name type="scientific">Drouetiella hepatica Uher 2000/2452</name>
    <dbReference type="NCBI Taxonomy" id="904376"/>
    <lineage>
        <taxon>Bacteria</taxon>
        <taxon>Bacillati</taxon>
        <taxon>Cyanobacteriota</taxon>
        <taxon>Cyanophyceae</taxon>
        <taxon>Oculatellales</taxon>
        <taxon>Oculatellaceae</taxon>
        <taxon>Drouetiella</taxon>
    </lineage>
</organism>